<dbReference type="GO" id="GO:0003677">
    <property type="term" value="F:DNA binding"/>
    <property type="evidence" value="ECO:0007669"/>
    <property type="project" value="UniProtKB-KW"/>
</dbReference>
<proteinExistence type="inferred from homology"/>
<evidence type="ECO:0000259" key="8">
    <source>
        <dbReference type="PROSITE" id="PS50995"/>
    </source>
</evidence>
<sequence length="142" mass="16579">MSDLKDLSLLLYTNSRLLIQAFQLRLKELELTYPQYLTLSVLWEEDGQYVNQIGEKLELDSGTLTPLIKKLESQNYVKRIRSEADERKVKVELTYPGKSLQSKVETIIQNLEAEFEQIDSLDISKLNKQLQDLFREIKTAKK</sequence>
<gene>
    <name evidence="9" type="ORF">SAMN04488519_103375</name>
</gene>
<dbReference type="SUPFAM" id="SSF46785">
    <property type="entry name" value="Winged helix' DNA-binding domain"/>
    <property type="match status" value="1"/>
</dbReference>
<dbReference type="GO" id="GO:0005737">
    <property type="term" value="C:cytoplasm"/>
    <property type="evidence" value="ECO:0007669"/>
    <property type="project" value="UniProtKB-SubCell"/>
</dbReference>
<reference evidence="10" key="1">
    <citation type="submission" date="2016-10" db="EMBL/GenBank/DDBJ databases">
        <authorList>
            <person name="Varghese N."/>
            <person name="Submissions S."/>
        </authorList>
    </citation>
    <scope>NUCLEOTIDE SEQUENCE [LARGE SCALE GENOMIC DNA]</scope>
    <source>
        <strain evidence="10">DSM 15282</strain>
    </source>
</reference>
<evidence type="ECO:0000313" key="10">
    <source>
        <dbReference type="Proteomes" id="UP000199564"/>
    </source>
</evidence>
<protein>
    <recommendedName>
        <fullName evidence="6">HTH-type transcriptional regulator SarZ</fullName>
    </recommendedName>
    <alternativeName>
        <fullName evidence="7">Staphylococcal accessory regulator Z</fullName>
    </alternativeName>
</protein>
<evidence type="ECO:0000313" key="9">
    <source>
        <dbReference type="EMBL" id="SFO08808.1"/>
    </source>
</evidence>
<evidence type="ECO:0000256" key="7">
    <source>
        <dbReference type="ARBA" id="ARBA00047207"/>
    </source>
</evidence>
<dbReference type="InterPro" id="IPR036390">
    <property type="entry name" value="WH_DNA-bd_sf"/>
</dbReference>
<dbReference type="PANTHER" id="PTHR42756">
    <property type="entry name" value="TRANSCRIPTIONAL REGULATOR, MARR"/>
    <property type="match status" value="1"/>
</dbReference>
<dbReference type="GO" id="GO:0003700">
    <property type="term" value="F:DNA-binding transcription factor activity"/>
    <property type="evidence" value="ECO:0007669"/>
    <property type="project" value="InterPro"/>
</dbReference>
<dbReference type="InterPro" id="IPR000835">
    <property type="entry name" value="HTH_MarR-typ"/>
</dbReference>
<evidence type="ECO:0000256" key="6">
    <source>
        <dbReference type="ARBA" id="ARBA00047188"/>
    </source>
</evidence>
<dbReference type="STRING" id="226506.SAMN04488519_103375"/>
<keyword evidence="10" id="KW-1185">Reference proteome</keyword>
<name>A0A1I5EAZ5_9BACT</name>
<evidence type="ECO:0000256" key="2">
    <source>
        <dbReference type="ARBA" id="ARBA00023015"/>
    </source>
</evidence>
<evidence type="ECO:0000256" key="5">
    <source>
        <dbReference type="ARBA" id="ARBA00046337"/>
    </source>
</evidence>
<organism evidence="9 10">
    <name type="scientific">Algoriphagus ornithinivorans</name>
    <dbReference type="NCBI Taxonomy" id="226506"/>
    <lineage>
        <taxon>Bacteria</taxon>
        <taxon>Pseudomonadati</taxon>
        <taxon>Bacteroidota</taxon>
        <taxon>Cytophagia</taxon>
        <taxon>Cytophagales</taxon>
        <taxon>Cyclobacteriaceae</taxon>
        <taxon>Algoriphagus</taxon>
    </lineage>
</organism>
<keyword evidence="3" id="KW-0238">DNA-binding</keyword>
<dbReference type="RefSeq" id="WP_091651960.1">
    <property type="nucleotide sequence ID" value="NZ_FOVW01000003.1"/>
</dbReference>
<keyword evidence="4" id="KW-0804">Transcription</keyword>
<feature type="domain" description="HTH marR-type" evidence="8">
    <location>
        <begin position="4"/>
        <end position="139"/>
    </location>
</feature>
<dbReference type="InterPro" id="IPR055166">
    <property type="entry name" value="Transc_reg_Sar_Rot_HTH"/>
</dbReference>
<accession>A0A1I5EAZ5</accession>
<comment type="similarity">
    <text evidence="5">Belongs to the SarZ family.</text>
</comment>
<evidence type="ECO:0000256" key="3">
    <source>
        <dbReference type="ARBA" id="ARBA00023125"/>
    </source>
</evidence>
<dbReference type="Pfam" id="PF22381">
    <property type="entry name" value="Staph_reg_Sar_Rot"/>
    <property type="match status" value="1"/>
</dbReference>
<evidence type="ECO:0000256" key="1">
    <source>
        <dbReference type="ARBA" id="ARBA00004496"/>
    </source>
</evidence>
<keyword evidence="2" id="KW-0805">Transcription regulation</keyword>
<dbReference type="InterPro" id="IPR036388">
    <property type="entry name" value="WH-like_DNA-bd_sf"/>
</dbReference>
<dbReference type="SMART" id="SM00347">
    <property type="entry name" value="HTH_MARR"/>
    <property type="match status" value="1"/>
</dbReference>
<evidence type="ECO:0000256" key="4">
    <source>
        <dbReference type="ARBA" id="ARBA00023163"/>
    </source>
</evidence>
<dbReference type="PROSITE" id="PS50995">
    <property type="entry name" value="HTH_MARR_2"/>
    <property type="match status" value="1"/>
</dbReference>
<dbReference type="EMBL" id="FOVW01000003">
    <property type="protein sequence ID" value="SFO08808.1"/>
    <property type="molecule type" value="Genomic_DNA"/>
</dbReference>
<dbReference type="Gene3D" id="1.10.10.10">
    <property type="entry name" value="Winged helix-like DNA-binding domain superfamily/Winged helix DNA-binding domain"/>
    <property type="match status" value="1"/>
</dbReference>
<dbReference type="AlphaFoldDB" id="A0A1I5EAZ5"/>
<dbReference type="Proteomes" id="UP000199564">
    <property type="component" value="Unassembled WGS sequence"/>
</dbReference>
<dbReference type="PANTHER" id="PTHR42756:SF1">
    <property type="entry name" value="TRANSCRIPTIONAL REPRESSOR OF EMRAB OPERON"/>
    <property type="match status" value="1"/>
</dbReference>
<comment type="subcellular location">
    <subcellularLocation>
        <location evidence="1">Cytoplasm</location>
    </subcellularLocation>
</comment>
<dbReference type="PRINTS" id="PR00598">
    <property type="entry name" value="HTHMARR"/>
</dbReference>